<feature type="transmembrane region" description="Helical" evidence="5">
    <location>
        <begin position="271"/>
        <end position="295"/>
    </location>
</feature>
<dbReference type="InterPro" id="IPR052964">
    <property type="entry name" value="Sporulation_signal_mat"/>
</dbReference>
<gene>
    <name evidence="7" type="ORF">SAMN05216418_1832</name>
</gene>
<feature type="transmembrane region" description="Helical" evidence="5">
    <location>
        <begin position="302"/>
        <end position="330"/>
    </location>
</feature>
<feature type="domain" description="HTTM-like" evidence="6">
    <location>
        <begin position="43"/>
        <end position="339"/>
    </location>
</feature>
<evidence type="ECO:0000259" key="6">
    <source>
        <dbReference type="SMART" id="SM00752"/>
    </source>
</evidence>
<accession>A0A1G6JIY0</accession>
<proteinExistence type="predicted"/>
<evidence type="ECO:0000256" key="1">
    <source>
        <dbReference type="ARBA" id="ARBA00004127"/>
    </source>
</evidence>
<dbReference type="PANTHER" id="PTHR39535">
    <property type="entry name" value="SPORULATION-DELAYING PROTEIN SDPB"/>
    <property type="match status" value="1"/>
</dbReference>
<evidence type="ECO:0000256" key="4">
    <source>
        <dbReference type="ARBA" id="ARBA00023136"/>
    </source>
</evidence>
<evidence type="ECO:0000313" key="8">
    <source>
        <dbReference type="Proteomes" id="UP000183203"/>
    </source>
</evidence>
<dbReference type="STRING" id="993073.AS029_07865"/>
<dbReference type="SMART" id="SM00752">
    <property type="entry name" value="HTTM"/>
    <property type="match status" value="1"/>
</dbReference>
<dbReference type="PANTHER" id="PTHR39535:SF2">
    <property type="entry name" value="HTTM DOMAIN-CONTAINING PROTEIN"/>
    <property type="match status" value="1"/>
</dbReference>
<feature type="transmembrane region" description="Helical" evidence="5">
    <location>
        <begin position="161"/>
        <end position="180"/>
    </location>
</feature>
<feature type="transmembrane region" description="Helical" evidence="5">
    <location>
        <begin position="48"/>
        <end position="68"/>
    </location>
</feature>
<name>A0A1G6JIY0_9MICO</name>
<dbReference type="Proteomes" id="UP000183203">
    <property type="component" value="Unassembled WGS sequence"/>
</dbReference>
<dbReference type="EMBL" id="FMYG01000003">
    <property type="protein sequence ID" value="SDC18405.1"/>
    <property type="molecule type" value="Genomic_DNA"/>
</dbReference>
<comment type="subcellular location">
    <subcellularLocation>
        <location evidence="1">Endomembrane system</location>
        <topology evidence="1">Multi-pass membrane protein</topology>
    </subcellularLocation>
</comment>
<feature type="transmembrane region" description="Helical" evidence="5">
    <location>
        <begin position="111"/>
        <end position="131"/>
    </location>
</feature>
<evidence type="ECO:0000313" key="7">
    <source>
        <dbReference type="EMBL" id="SDC18405.1"/>
    </source>
</evidence>
<sequence>MRAVIELFAWMGTVVARIFRDARDGAARLLRGGVTYSVNWLCDSPKGLYGLSVARFGMGITAFLMLAANFHTRYYTYGGGVVWSGERIAPVSDFPKIWLLSSFYSVSLNDGAFTALYIVLMVLSLVFAIGYRTRLTMILFGILWLSFIKVTDFIGDQSDNIFRMSLIYMLFMDISARWSVDAIRRRRSRNRVNPSVFSRVMSGAPVVEPWLRNALHNLALIVLAAQISFIYVSGALYKAGGQPWQDGTAIYAPIHVERFGTWPVLSDITTAWTPGVGFLTWGALLTQLAFPFLLIHPWTRKVGIIAITGTHLGIGLLMGLPFFSLTMIALDMIFVSTKTWQWAGRWSRRTFAIPAEWRRSRTSAREPRSALPT</sequence>
<dbReference type="InterPro" id="IPR011020">
    <property type="entry name" value="HTTM-like"/>
</dbReference>
<keyword evidence="2 5" id="KW-0812">Transmembrane</keyword>
<evidence type="ECO:0000256" key="5">
    <source>
        <dbReference type="SAM" id="Phobius"/>
    </source>
</evidence>
<evidence type="ECO:0000256" key="3">
    <source>
        <dbReference type="ARBA" id="ARBA00022989"/>
    </source>
</evidence>
<organism evidence="7 8">
    <name type="scientific">Microbacterium enclense</name>
    <dbReference type="NCBI Taxonomy" id="993073"/>
    <lineage>
        <taxon>Bacteria</taxon>
        <taxon>Bacillati</taxon>
        <taxon>Actinomycetota</taxon>
        <taxon>Actinomycetes</taxon>
        <taxon>Micrococcales</taxon>
        <taxon>Microbacteriaceae</taxon>
        <taxon>Microbacterium</taxon>
    </lineage>
</organism>
<reference evidence="7 8" key="1">
    <citation type="submission" date="2016-09" db="EMBL/GenBank/DDBJ databases">
        <authorList>
            <person name="Capua I."/>
            <person name="De Benedictis P."/>
            <person name="Joannis T."/>
            <person name="Lombin L.H."/>
            <person name="Cattoli G."/>
        </authorList>
    </citation>
    <scope>NUCLEOTIDE SEQUENCE [LARGE SCALE GENOMIC DNA]</scope>
    <source>
        <strain evidence="7 8">NIO-1002</strain>
    </source>
</reference>
<dbReference type="AlphaFoldDB" id="A0A1G6JIY0"/>
<dbReference type="GO" id="GO:0012505">
    <property type="term" value="C:endomembrane system"/>
    <property type="evidence" value="ECO:0007669"/>
    <property type="project" value="UniProtKB-SubCell"/>
</dbReference>
<keyword evidence="4 5" id="KW-0472">Membrane</keyword>
<dbReference type="OrthoDB" id="128729at2"/>
<feature type="transmembrane region" description="Helical" evidence="5">
    <location>
        <begin position="218"/>
        <end position="237"/>
    </location>
</feature>
<protein>
    <submittedName>
        <fullName evidence="7">Vitamin K-dependent gamma-carboxylase</fullName>
    </submittedName>
</protein>
<keyword evidence="3 5" id="KW-1133">Transmembrane helix</keyword>
<feature type="transmembrane region" description="Helical" evidence="5">
    <location>
        <begin position="138"/>
        <end position="155"/>
    </location>
</feature>
<dbReference type="RefSeq" id="WP_058232020.1">
    <property type="nucleotide sequence ID" value="NZ_JAMAXY010000003.1"/>
</dbReference>
<evidence type="ECO:0000256" key="2">
    <source>
        <dbReference type="ARBA" id="ARBA00022692"/>
    </source>
</evidence>